<dbReference type="OrthoDB" id="9970815at2759"/>
<dbReference type="GO" id="GO:0006508">
    <property type="term" value="P:proteolysis"/>
    <property type="evidence" value="ECO:0000318"/>
    <property type="project" value="GO_Central"/>
</dbReference>
<keyword evidence="4" id="KW-1015">Disulfide bond</keyword>
<sequence>MKSVYVANLLTVLLAAVQAGPETRIIGGVKADMGEWPWQLALYVGGRFNCGGSIVAATWGLTAAHCVGSLPSIYQIVAGTNTNNINCTASNCIVRRLTNATRHPNFTAVAPLGYPNDVAYMAWETPIKEGASGNITVRYARRATTDHQVGRNCYISGWGRQYDQGPAAVDLMEARVDVITKEECKKVWRNMVSDSQVCIRDSKNFSTGPCDGDSGGPLVCEVSPKNWELVGASSWGVARCNTSYPAVYTRISSFNSWLDSQARPKQ</sequence>
<dbReference type="PRINTS" id="PR00722">
    <property type="entry name" value="CHYMOTRYPSIN"/>
</dbReference>
<reference evidence="8 10" key="2">
    <citation type="journal article" date="2013" name="Nature">
        <title>Insights into bilaterian evolution from three spiralian genomes.</title>
        <authorList>
            <person name="Simakov O."/>
            <person name="Marletaz F."/>
            <person name="Cho S.J."/>
            <person name="Edsinger-Gonzales E."/>
            <person name="Havlak P."/>
            <person name="Hellsten U."/>
            <person name="Kuo D.H."/>
            <person name="Larsson T."/>
            <person name="Lv J."/>
            <person name="Arendt D."/>
            <person name="Savage R."/>
            <person name="Osoegawa K."/>
            <person name="de Jong P."/>
            <person name="Grimwood J."/>
            <person name="Chapman J.A."/>
            <person name="Shapiro H."/>
            <person name="Aerts A."/>
            <person name="Otillar R.P."/>
            <person name="Terry A.Y."/>
            <person name="Boore J.L."/>
            <person name="Grigoriev I.V."/>
            <person name="Lindberg D.R."/>
            <person name="Seaver E.C."/>
            <person name="Weisblat D.A."/>
            <person name="Putnam N.H."/>
            <person name="Rokhsar D.S."/>
        </authorList>
    </citation>
    <scope>NUCLEOTIDE SEQUENCE</scope>
</reference>
<reference evidence="10" key="1">
    <citation type="submission" date="2012-12" db="EMBL/GenBank/DDBJ databases">
        <authorList>
            <person name="Hellsten U."/>
            <person name="Grimwood J."/>
            <person name="Chapman J.A."/>
            <person name="Shapiro H."/>
            <person name="Aerts A."/>
            <person name="Otillar R.P."/>
            <person name="Terry A.Y."/>
            <person name="Boore J.L."/>
            <person name="Simakov O."/>
            <person name="Marletaz F."/>
            <person name="Cho S.-J."/>
            <person name="Edsinger-Gonzales E."/>
            <person name="Havlak P."/>
            <person name="Kuo D.-H."/>
            <person name="Larsson T."/>
            <person name="Lv J."/>
            <person name="Arendt D."/>
            <person name="Savage R."/>
            <person name="Osoegawa K."/>
            <person name="de Jong P."/>
            <person name="Lindberg D.R."/>
            <person name="Seaver E.C."/>
            <person name="Weisblat D.A."/>
            <person name="Putnam N.H."/>
            <person name="Grigoriev I.V."/>
            <person name="Rokhsar D.S."/>
        </authorList>
    </citation>
    <scope>NUCLEOTIDE SEQUENCE</scope>
</reference>
<keyword evidence="3 5" id="KW-0720">Serine protease</keyword>
<dbReference type="InterPro" id="IPR009003">
    <property type="entry name" value="Peptidase_S1_PA"/>
</dbReference>
<dbReference type="RefSeq" id="XP_009024302.1">
    <property type="nucleotide sequence ID" value="XM_009026054.1"/>
</dbReference>
<organism evidence="9 10">
    <name type="scientific">Helobdella robusta</name>
    <name type="common">Californian leech</name>
    <dbReference type="NCBI Taxonomy" id="6412"/>
    <lineage>
        <taxon>Eukaryota</taxon>
        <taxon>Metazoa</taxon>
        <taxon>Spiralia</taxon>
        <taxon>Lophotrochozoa</taxon>
        <taxon>Annelida</taxon>
        <taxon>Clitellata</taxon>
        <taxon>Hirudinea</taxon>
        <taxon>Rhynchobdellida</taxon>
        <taxon>Glossiphoniidae</taxon>
        <taxon>Helobdella</taxon>
    </lineage>
</organism>
<dbReference type="Proteomes" id="UP000015101">
    <property type="component" value="Unassembled WGS sequence"/>
</dbReference>
<evidence type="ECO:0000256" key="2">
    <source>
        <dbReference type="ARBA" id="ARBA00022801"/>
    </source>
</evidence>
<dbReference type="AlphaFoldDB" id="T1FUR3"/>
<dbReference type="FunFam" id="2.40.10.10:FF:000036">
    <property type="entry name" value="Trypsin beta"/>
    <property type="match status" value="1"/>
</dbReference>
<dbReference type="InterPro" id="IPR043504">
    <property type="entry name" value="Peptidase_S1_PA_chymotrypsin"/>
</dbReference>
<dbReference type="PROSITE" id="PS00134">
    <property type="entry name" value="TRYPSIN_HIS"/>
    <property type="match status" value="1"/>
</dbReference>
<evidence type="ECO:0000256" key="5">
    <source>
        <dbReference type="RuleBase" id="RU363034"/>
    </source>
</evidence>
<feature type="signal peptide" evidence="6">
    <location>
        <begin position="1"/>
        <end position="19"/>
    </location>
</feature>
<dbReference type="SMART" id="SM00020">
    <property type="entry name" value="Tryp_SPc"/>
    <property type="match status" value="1"/>
</dbReference>
<dbReference type="EnsemblMetazoa" id="HelroT193208">
    <property type="protein sequence ID" value="HelroP193208"/>
    <property type="gene ID" value="HelroG193208"/>
</dbReference>
<dbReference type="EMBL" id="AMQM01006217">
    <property type="status" value="NOT_ANNOTATED_CDS"/>
    <property type="molecule type" value="Genomic_DNA"/>
</dbReference>
<feature type="domain" description="Peptidase S1" evidence="7">
    <location>
        <begin position="25"/>
        <end position="263"/>
    </location>
</feature>
<keyword evidence="10" id="KW-1185">Reference proteome</keyword>
<evidence type="ECO:0000313" key="10">
    <source>
        <dbReference type="Proteomes" id="UP000015101"/>
    </source>
</evidence>
<dbReference type="InterPro" id="IPR001254">
    <property type="entry name" value="Trypsin_dom"/>
</dbReference>
<dbReference type="PROSITE" id="PS00135">
    <property type="entry name" value="TRYPSIN_SER"/>
    <property type="match status" value="1"/>
</dbReference>
<evidence type="ECO:0000256" key="1">
    <source>
        <dbReference type="ARBA" id="ARBA00022670"/>
    </source>
</evidence>
<dbReference type="KEGG" id="hro:HELRODRAFT_193208"/>
<protein>
    <recommendedName>
        <fullName evidence="7">Peptidase S1 domain-containing protein</fullName>
    </recommendedName>
</protein>
<evidence type="ECO:0000256" key="6">
    <source>
        <dbReference type="SAM" id="SignalP"/>
    </source>
</evidence>
<dbReference type="GeneID" id="20212559"/>
<dbReference type="Pfam" id="PF00089">
    <property type="entry name" value="Trypsin"/>
    <property type="match status" value="1"/>
</dbReference>
<dbReference type="GO" id="GO:0004252">
    <property type="term" value="F:serine-type endopeptidase activity"/>
    <property type="evidence" value="ECO:0000318"/>
    <property type="project" value="GO_Central"/>
</dbReference>
<evidence type="ECO:0000259" key="7">
    <source>
        <dbReference type="PROSITE" id="PS50240"/>
    </source>
</evidence>
<dbReference type="CDD" id="cd00190">
    <property type="entry name" value="Tryp_SPc"/>
    <property type="match status" value="1"/>
</dbReference>
<proteinExistence type="predicted"/>
<dbReference type="PROSITE" id="PS50240">
    <property type="entry name" value="TRYPSIN_DOM"/>
    <property type="match status" value="1"/>
</dbReference>
<gene>
    <name evidence="9" type="primary">20212559</name>
    <name evidence="8" type="ORF">HELRODRAFT_193208</name>
</gene>
<keyword evidence="6" id="KW-0732">Signal</keyword>
<feature type="chain" id="PRO_5010981057" description="Peptidase S1 domain-containing protein" evidence="6">
    <location>
        <begin position="20"/>
        <end position="266"/>
    </location>
</feature>
<keyword evidence="1 5" id="KW-0645">Protease</keyword>
<dbReference type="eggNOG" id="KOG3627">
    <property type="taxonomic scope" value="Eukaryota"/>
</dbReference>
<dbReference type="EMBL" id="KB097336">
    <property type="protein sequence ID" value="ESN97468.1"/>
    <property type="molecule type" value="Genomic_DNA"/>
</dbReference>
<dbReference type="HOGENOM" id="CLU_006842_7_0_1"/>
<dbReference type="PANTHER" id="PTHR24250:SF27">
    <property type="entry name" value="ELASTASE 2 LIKE"/>
    <property type="match status" value="1"/>
</dbReference>
<reference evidence="9" key="3">
    <citation type="submission" date="2015-06" db="UniProtKB">
        <authorList>
            <consortium name="EnsemblMetazoa"/>
        </authorList>
    </citation>
    <scope>IDENTIFICATION</scope>
</reference>
<dbReference type="InParanoid" id="T1FUR3"/>
<dbReference type="SUPFAM" id="SSF50494">
    <property type="entry name" value="Trypsin-like serine proteases"/>
    <property type="match status" value="1"/>
</dbReference>
<dbReference type="PANTHER" id="PTHR24250">
    <property type="entry name" value="CHYMOTRYPSIN-RELATED"/>
    <property type="match status" value="1"/>
</dbReference>
<dbReference type="InterPro" id="IPR001314">
    <property type="entry name" value="Peptidase_S1A"/>
</dbReference>
<dbReference type="InterPro" id="IPR018114">
    <property type="entry name" value="TRYPSIN_HIS"/>
</dbReference>
<keyword evidence="2 5" id="KW-0378">Hydrolase</keyword>
<evidence type="ECO:0000313" key="8">
    <source>
        <dbReference type="EMBL" id="ESN97468.1"/>
    </source>
</evidence>
<name>T1FUR3_HELRO</name>
<evidence type="ECO:0000256" key="3">
    <source>
        <dbReference type="ARBA" id="ARBA00022825"/>
    </source>
</evidence>
<evidence type="ECO:0000256" key="4">
    <source>
        <dbReference type="ARBA" id="ARBA00023157"/>
    </source>
</evidence>
<accession>T1FUR3</accession>
<dbReference type="InterPro" id="IPR033116">
    <property type="entry name" value="TRYPSIN_SER"/>
</dbReference>
<evidence type="ECO:0000313" key="9">
    <source>
        <dbReference type="EnsemblMetazoa" id="HelroP193208"/>
    </source>
</evidence>
<dbReference type="CTD" id="20212559"/>
<dbReference type="STRING" id="6412.T1FUR3"/>
<dbReference type="Gene3D" id="2.40.10.10">
    <property type="entry name" value="Trypsin-like serine proteases"/>
    <property type="match status" value="3"/>
</dbReference>